<feature type="transmembrane region" description="Helical" evidence="9">
    <location>
        <begin position="385"/>
        <end position="405"/>
    </location>
</feature>
<feature type="region of interest" description="Disordered" evidence="8">
    <location>
        <begin position="1069"/>
        <end position="1090"/>
    </location>
</feature>
<gene>
    <name evidence="10" type="ORF">LEN_0659</name>
</gene>
<dbReference type="Pfam" id="PF00873">
    <property type="entry name" value="ACR_tran"/>
    <property type="match status" value="1"/>
</dbReference>
<dbReference type="KEGG" id="lem:LEN_0659"/>
<dbReference type="Gene3D" id="3.30.70.1320">
    <property type="entry name" value="Multidrug efflux transporter AcrB pore domain like"/>
    <property type="match status" value="1"/>
</dbReference>
<dbReference type="PANTHER" id="PTHR32063:SF24">
    <property type="entry name" value="CATION EFFLUX SYSTEM (ACRB_ACRD_ACRF FAMILY)"/>
    <property type="match status" value="1"/>
</dbReference>
<dbReference type="SUPFAM" id="SSF82866">
    <property type="entry name" value="Multidrug efflux transporter AcrB transmembrane domain"/>
    <property type="match status" value="2"/>
</dbReference>
<keyword evidence="6 9" id="KW-1133">Transmembrane helix</keyword>
<dbReference type="RefSeq" id="WP_096376631.1">
    <property type="nucleotide sequence ID" value="NZ_AP014940.1"/>
</dbReference>
<dbReference type="InterPro" id="IPR004763">
    <property type="entry name" value="CusA-like"/>
</dbReference>
<dbReference type="InterPro" id="IPR001036">
    <property type="entry name" value="Acrflvin-R"/>
</dbReference>
<proteinExistence type="inferred from homology"/>
<comment type="similarity">
    <text evidence="2">Belongs to the resistance-nodulation-cell division (RND) (TC 2.A.6) family.</text>
</comment>
<dbReference type="GO" id="GO:0008324">
    <property type="term" value="F:monoatomic cation transmembrane transporter activity"/>
    <property type="evidence" value="ECO:0007669"/>
    <property type="project" value="InterPro"/>
</dbReference>
<organism evidence="10 11">
    <name type="scientific">Lysobacter enzymogenes</name>
    <dbReference type="NCBI Taxonomy" id="69"/>
    <lineage>
        <taxon>Bacteria</taxon>
        <taxon>Pseudomonadati</taxon>
        <taxon>Pseudomonadota</taxon>
        <taxon>Gammaproteobacteria</taxon>
        <taxon>Lysobacterales</taxon>
        <taxon>Lysobacteraceae</taxon>
        <taxon>Lysobacter</taxon>
    </lineage>
</organism>
<dbReference type="EMBL" id="AP014940">
    <property type="protein sequence ID" value="BAV96146.1"/>
    <property type="molecule type" value="Genomic_DNA"/>
</dbReference>
<evidence type="ECO:0000256" key="7">
    <source>
        <dbReference type="ARBA" id="ARBA00023136"/>
    </source>
</evidence>
<dbReference type="Gene3D" id="3.30.2090.10">
    <property type="entry name" value="Multidrug efflux transporter AcrB TolC docking domain, DN and DC subdomains"/>
    <property type="match status" value="2"/>
</dbReference>
<keyword evidence="3" id="KW-0813">Transport</keyword>
<evidence type="ECO:0000313" key="10">
    <source>
        <dbReference type="EMBL" id="BAV96146.1"/>
    </source>
</evidence>
<reference evidence="10 11" key="1">
    <citation type="journal article" date="2017" name="DNA Res.">
        <title>Complete genome sequence and expression profile of the commercial lytic enzyme producer Lysobacter enzymogenes M497-1.</title>
        <authorList>
            <person name="Takami H."/>
            <person name="Toyoda A."/>
            <person name="Uchiyama I."/>
            <person name="Itoh T."/>
            <person name="Takaki Y."/>
            <person name="Arai W."/>
            <person name="Nishi S."/>
            <person name="Kawai M."/>
            <person name="Shinya K."/>
            <person name="Ikeda H."/>
        </authorList>
    </citation>
    <scope>NUCLEOTIDE SEQUENCE [LARGE SCALE GENOMIC DNA]</scope>
    <source>
        <strain evidence="10 11">M497-1</strain>
    </source>
</reference>
<keyword evidence="5 9" id="KW-0812">Transmembrane</keyword>
<evidence type="ECO:0000256" key="8">
    <source>
        <dbReference type="SAM" id="MobiDB-lite"/>
    </source>
</evidence>
<feature type="transmembrane region" description="Helical" evidence="9">
    <location>
        <begin position="469"/>
        <end position="488"/>
    </location>
</feature>
<dbReference type="AlphaFoldDB" id="A0AAU9AP21"/>
<feature type="transmembrane region" description="Helical" evidence="9">
    <location>
        <begin position="1038"/>
        <end position="1061"/>
    </location>
</feature>
<dbReference type="SUPFAM" id="SSF82693">
    <property type="entry name" value="Multidrug efflux transporter AcrB pore domain, PN1, PN2, PC1 and PC2 subdomains"/>
    <property type="match status" value="3"/>
</dbReference>
<keyword evidence="7 9" id="KW-0472">Membrane</keyword>
<evidence type="ECO:0000256" key="5">
    <source>
        <dbReference type="ARBA" id="ARBA00022692"/>
    </source>
</evidence>
<keyword evidence="4" id="KW-1003">Cell membrane</keyword>
<evidence type="ECO:0000256" key="4">
    <source>
        <dbReference type="ARBA" id="ARBA00022475"/>
    </source>
</evidence>
<evidence type="ECO:0000256" key="6">
    <source>
        <dbReference type="ARBA" id="ARBA00022989"/>
    </source>
</evidence>
<evidence type="ECO:0000256" key="1">
    <source>
        <dbReference type="ARBA" id="ARBA00004651"/>
    </source>
</evidence>
<dbReference type="GeneID" id="83062561"/>
<feature type="transmembrane region" description="Helical" evidence="9">
    <location>
        <begin position="1006"/>
        <end position="1026"/>
    </location>
</feature>
<dbReference type="Gene3D" id="3.30.70.1430">
    <property type="entry name" value="Multidrug efflux transporter AcrB pore domain"/>
    <property type="match status" value="2"/>
</dbReference>
<feature type="transmembrane region" description="Helical" evidence="9">
    <location>
        <begin position="545"/>
        <end position="571"/>
    </location>
</feature>
<dbReference type="PRINTS" id="PR00702">
    <property type="entry name" value="ACRIFLAVINRP"/>
</dbReference>
<name>A0AAU9AP21_LYSEN</name>
<feature type="transmembrane region" description="Helical" evidence="9">
    <location>
        <begin position="359"/>
        <end position="378"/>
    </location>
</feature>
<sequence>MSTEPLPPNGTEGKAGALERIIGFAIRHRWLMLALTVALIGLGVWSFTKLPIDATPDITNVQVQINTQAPGYSPLEAEQRVTFPIETALAGLPKLDYTRSLSRYGLSQVTVVFKDGTDLYFARQQVAERLQQLKSQIPDGLEPQLGPIATGLGEIFMYTVDADPKARKPDGSAYTATDLRTLQDWVIRPQLRNTPGVTEVNTTGGFARQIHITPDPARLMALNLSQHDIVTALAANNQNVGAGYIERNGEQFLVRVPGQIGNIEQIGGIVLDRRDGVPIRIRDVASVGEGPELRSGAATQNGHEVVLGTVFMLVGANSRDVSLASAEKLKVANASLPKGVTASPVYDRTSLVDRTIATVSKNLIEGALLVVVVLFLLLGNFRAALITALVIPLAMLFTITGMVRGGVSGNLMSLGALDFGLIVDGAVIIIENCLRRFGEAQHSLGREMTREERYDLTAKATAEVIRPSLFGLGIITAVYLPIFALSGIEGKMFHPMAITVVLALTGAMLLSLTFVPAAVAIFLGGKVDEKENKAMAWLKRRYEPALAWALRSRAIVVGGTAALVIVSGFIATRMGTEFVPSLDEGDVAVQAMRIPGTSLTQSVTMQKNLEQALRVMPEVERVFSRVGTSEVASDPMPPSIGDAYVILKPRDKWPNPKKTKDAVMEEIEAIARTLPGNNFEFTQPIQMRTNELISGVRADVAVKVYGDDLQQLLKVAQQIEAVARQVPGAADVKTEQVTGLPMLSIEPNHRALAVYGLNPAAVQETVATAVGGEVAGQFFEGDRRFDLVVRLPEHLRQDPAALADLPIPLPASTGDRDESSRDATWLAGAPRTVPLREVAAIKSVLGPNQINRENGKRRIVVTANVRDRDLGGFVTDLRSRIDAQVKLPEGYWIGYGGTFEQLISASQRLAVVVPVTLVLIFALLFMAFGSAKDAAIVFSGVPLALTGGVIALWLRGIPLSISAGVGFIALSGVAVLNGLVMIAFIRKLREQGDPLDNAIVDGALGRLRPVLMTALVASLGFIPMAFNVGAGSEVQRPLATVVIGGIVSSTLLTLLVLPVLYRWLHRNEERGDSDTPAPAALPPGEPAPAH</sequence>
<evidence type="ECO:0000256" key="9">
    <source>
        <dbReference type="SAM" id="Phobius"/>
    </source>
</evidence>
<dbReference type="GO" id="GO:0005886">
    <property type="term" value="C:plasma membrane"/>
    <property type="evidence" value="ECO:0007669"/>
    <property type="project" value="UniProtKB-SubCell"/>
</dbReference>
<dbReference type="Gene3D" id="3.30.70.1440">
    <property type="entry name" value="Multidrug efflux transporter AcrB pore domain"/>
    <property type="match status" value="1"/>
</dbReference>
<protein>
    <submittedName>
        <fullName evidence="10">Cobalt-zinc-cadmium resistance protein</fullName>
    </submittedName>
</protein>
<dbReference type="InterPro" id="IPR027463">
    <property type="entry name" value="AcrB_DN_DC_subdom"/>
</dbReference>
<feature type="transmembrane region" description="Helical" evidence="9">
    <location>
        <begin position="411"/>
        <end position="430"/>
    </location>
</feature>
<evidence type="ECO:0000256" key="3">
    <source>
        <dbReference type="ARBA" id="ARBA00022448"/>
    </source>
</evidence>
<dbReference type="Gene3D" id="1.20.1640.10">
    <property type="entry name" value="Multidrug efflux transporter AcrB transmembrane domain"/>
    <property type="match status" value="2"/>
</dbReference>
<dbReference type="GO" id="GO:0042910">
    <property type="term" value="F:xenobiotic transmembrane transporter activity"/>
    <property type="evidence" value="ECO:0007669"/>
    <property type="project" value="TreeGrafter"/>
</dbReference>
<feature type="transmembrane region" description="Helical" evidence="9">
    <location>
        <begin position="500"/>
        <end position="524"/>
    </location>
</feature>
<feature type="transmembrane region" description="Helical" evidence="9">
    <location>
        <begin position="909"/>
        <end position="928"/>
    </location>
</feature>
<feature type="transmembrane region" description="Helical" evidence="9">
    <location>
        <begin position="960"/>
        <end position="985"/>
    </location>
</feature>
<dbReference type="SUPFAM" id="SSF82714">
    <property type="entry name" value="Multidrug efflux transporter AcrB TolC docking domain, DN and DC subdomains"/>
    <property type="match status" value="2"/>
</dbReference>
<comment type="subcellular location">
    <subcellularLocation>
        <location evidence="1">Cell membrane</location>
        <topology evidence="1">Multi-pass membrane protein</topology>
    </subcellularLocation>
</comment>
<accession>A0AAU9AP21</accession>
<evidence type="ECO:0000256" key="2">
    <source>
        <dbReference type="ARBA" id="ARBA00010942"/>
    </source>
</evidence>
<feature type="compositionally biased region" description="Pro residues" evidence="8">
    <location>
        <begin position="1079"/>
        <end position="1090"/>
    </location>
</feature>
<dbReference type="NCBIfam" id="TIGR00914">
    <property type="entry name" value="2A0601"/>
    <property type="match status" value="1"/>
</dbReference>
<dbReference type="Proteomes" id="UP000218824">
    <property type="component" value="Chromosome"/>
</dbReference>
<evidence type="ECO:0000313" key="11">
    <source>
        <dbReference type="Proteomes" id="UP000218824"/>
    </source>
</evidence>
<dbReference type="PANTHER" id="PTHR32063">
    <property type="match status" value="1"/>
</dbReference>
<feature type="transmembrane region" description="Helical" evidence="9">
    <location>
        <begin position="935"/>
        <end position="954"/>
    </location>
</feature>